<evidence type="ECO:0000313" key="1">
    <source>
        <dbReference type="EMBL" id="OMO93644.1"/>
    </source>
</evidence>
<gene>
    <name evidence="1" type="ORF">CCACVL1_06402</name>
</gene>
<dbReference type="Gramene" id="OMO93644">
    <property type="protein sequence ID" value="OMO93644"/>
    <property type="gene ID" value="CCACVL1_06402"/>
</dbReference>
<dbReference type="Proteomes" id="UP000188268">
    <property type="component" value="Unassembled WGS sequence"/>
</dbReference>
<evidence type="ECO:0000313" key="2">
    <source>
        <dbReference type="Proteomes" id="UP000188268"/>
    </source>
</evidence>
<comment type="caution">
    <text evidence="1">The sequence shown here is derived from an EMBL/GenBank/DDBJ whole genome shotgun (WGS) entry which is preliminary data.</text>
</comment>
<protein>
    <submittedName>
        <fullName evidence="1">Uncharacterized protein</fullName>
    </submittedName>
</protein>
<name>A0A1R3JFP5_COCAP</name>
<keyword evidence="2" id="KW-1185">Reference proteome</keyword>
<proteinExistence type="predicted"/>
<reference evidence="1 2" key="1">
    <citation type="submission" date="2013-09" db="EMBL/GenBank/DDBJ databases">
        <title>Corchorus capsularis genome sequencing.</title>
        <authorList>
            <person name="Alam M."/>
            <person name="Haque M.S."/>
            <person name="Islam M.S."/>
            <person name="Emdad E.M."/>
            <person name="Islam M.M."/>
            <person name="Ahmed B."/>
            <person name="Halim A."/>
            <person name="Hossen Q.M.M."/>
            <person name="Hossain M.Z."/>
            <person name="Ahmed R."/>
            <person name="Khan M.M."/>
            <person name="Islam R."/>
            <person name="Rashid M.M."/>
            <person name="Khan S.A."/>
            <person name="Rahman M.S."/>
            <person name="Alam M."/>
        </authorList>
    </citation>
    <scope>NUCLEOTIDE SEQUENCE [LARGE SCALE GENOMIC DNA]</scope>
    <source>
        <strain evidence="2">cv. CVL-1</strain>
        <tissue evidence="1">Whole seedling</tissue>
    </source>
</reference>
<organism evidence="1 2">
    <name type="scientific">Corchorus capsularis</name>
    <name type="common">Jute</name>
    <dbReference type="NCBI Taxonomy" id="210143"/>
    <lineage>
        <taxon>Eukaryota</taxon>
        <taxon>Viridiplantae</taxon>
        <taxon>Streptophyta</taxon>
        <taxon>Embryophyta</taxon>
        <taxon>Tracheophyta</taxon>
        <taxon>Spermatophyta</taxon>
        <taxon>Magnoliopsida</taxon>
        <taxon>eudicotyledons</taxon>
        <taxon>Gunneridae</taxon>
        <taxon>Pentapetalae</taxon>
        <taxon>rosids</taxon>
        <taxon>malvids</taxon>
        <taxon>Malvales</taxon>
        <taxon>Malvaceae</taxon>
        <taxon>Grewioideae</taxon>
        <taxon>Apeibeae</taxon>
        <taxon>Corchorus</taxon>
    </lineage>
</organism>
<accession>A0A1R3JFP5</accession>
<dbReference type="AlphaFoldDB" id="A0A1R3JFP5"/>
<sequence>MASESFCHQLTEEELCFVQKKPEENPR</sequence>
<dbReference type="EMBL" id="AWWV01008063">
    <property type="protein sequence ID" value="OMO93644.1"/>
    <property type="molecule type" value="Genomic_DNA"/>
</dbReference>